<evidence type="ECO:0000256" key="1">
    <source>
        <dbReference type="ARBA" id="ARBA00000085"/>
    </source>
</evidence>
<reference evidence="14 15" key="1">
    <citation type="submission" date="2019-05" db="EMBL/GenBank/DDBJ databases">
        <title>Roseovarius bejariae sp. nov., a moderately halophylic bacterium isolated from a saline soil in Rambla Salada (Murcia).</title>
        <authorList>
            <person name="Castro D.J."/>
            <person name="Gomez-Altuve A."/>
            <person name="Reina J.C."/>
            <person name="Rodriguez M."/>
            <person name="Sampedro I."/>
            <person name="Llamas I."/>
            <person name="Martinez-Checa F."/>
        </authorList>
    </citation>
    <scope>NUCLEOTIDE SEQUENCE [LARGE SCALE GENOMIC DNA]</scope>
    <source>
        <strain evidence="14 15">A21</strain>
    </source>
</reference>
<dbReference type="RefSeq" id="WP_154152438.1">
    <property type="nucleotide sequence ID" value="NZ_SZWE01000001.1"/>
</dbReference>
<evidence type="ECO:0000256" key="7">
    <source>
        <dbReference type="ARBA" id="ARBA00022777"/>
    </source>
</evidence>
<dbReference type="InterPro" id="IPR005467">
    <property type="entry name" value="His_kinase_dom"/>
</dbReference>
<keyword evidence="5" id="KW-0808">Transferase</keyword>
<dbReference type="Gene3D" id="3.30.450.20">
    <property type="entry name" value="PAS domain"/>
    <property type="match status" value="1"/>
</dbReference>
<dbReference type="PANTHER" id="PTHR43047">
    <property type="entry name" value="TWO-COMPONENT HISTIDINE PROTEIN KINASE"/>
    <property type="match status" value="1"/>
</dbReference>
<keyword evidence="10 11" id="KW-0472">Membrane</keyword>
<comment type="subcellular location">
    <subcellularLocation>
        <location evidence="2">Membrane</location>
    </subcellularLocation>
</comment>
<evidence type="ECO:0000259" key="13">
    <source>
        <dbReference type="PROSITE" id="PS50839"/>
    </source>
</evidence>
<keyword evidence="8 11" id="KW-1133">Transmembrane helix</keyword>
<evidence type="ECO:0000256" key="11">
    <source>
        <dbReference type="SAM" id="Phobius"/>
    </source>
</evidence>
<evidence type="ECO:0000259" key="12">
    <source>
        <dbReference type="PROSITE" id="PS50109"/>
    </source>
</evidence>
<accession>A0A844D3C4</accession>
<dbReference type="InterPro" id="IPR004358">
    <property type="entry name" value="Sig_transdc_His_kin-like_C"/>
</dbReference>
<protein>
    <recommendedName>
        <fullName evidence="3">histidine kinase</fullName>
        <ecNumber evidence="3">2.7.13.3</ecNumber>
    </recommendedName>
</protein>
<keyword evidence="4" id="KW-0597">Phosphoprotein</keyword>
<dbReference type="PRINTS" id="PR00344">
    <property type="entry name" value="BCTRLSENSOR"/>
</dbReference>
<dbReference type="Pfam" id="PF03924">
    <property type="entry name" value="CHASE"/>
    <property type="match status" value="1"/>
</dbReference>
<dbReference type="SMART" id="SM01079">
    <property type="entry name" value="CHASE"/>
    <property type="match status" value="1"/>
</dbReference>
<dbReference type="GO" id="GO:0000155">
    <property type="term" value="F:phosphorelay sensor kinase activity"/>
    <property type="evidence" value="ECO:0007669"/>
    <property type="project" value="InterPro"/>
</dbReference>
<dbReference type="PANTHER" id="PTHR43047:SF72">
    <property type="entry name" value="OSMOSENSING HISTIDINE PROTEIN KINASE SLN1"/>
    <property type="match status" value="1"/>
</dbReference>
<dbReference type="SUPFAM" id="SSF47384">
    <property type="entry name" value="Homodimeric domain of signal transducing histidine kinase"/>
    <property type="match status" value="1"/>
</dbReference>
<name>A0A844D3C4_9RHOB</name>
<feature type="domain" description="CHASE" evidence="13">
    <location>
        <begin position="118"/>
        <end position="209"/>
    </location>
</feature>
<dbReference type="InterPro" id="IPR003594">
    <property type="entry name" value="HATPase_dom"/>
</dbReference>
<evidence type="ECO:0000256" key="2">
    <source>
        <dbReference type="ARBA" id="ARBA00004370"/>
    </source>
</evidence>
<dbReference type="FunFam" id="3.30.565.10:FF:000010">
    <property type="entry name" value="Sensor histidine kinase RcsC"/>
    <property type="match status" value="1"/>
</dbReference>
<keyword evidence="7" id="KW-0418">Kinase</keyword>
<dbReference type="InterPro" id="IPR036097">
    <property type="entry name" value="HisK_dim/P_sf"/>
</dbReference>
<evidence type="ECO:0000256" key="9">
    <source>
        <dbReference type="ARBA" id="ARBA00023012"/>
    </source>
</evidence>
<dbReference type="Pfam" id="PF02518">
    <property type="entry name" value="HATPase_c"/>
    <property type="match status" value="1"/>
</dbReference>
<sequence>MVGKPDRLNKVFKPRDFPIAVMIAVTLTILMTTITANKINAFLLRDARQEAVQDASREAEMIARSLQREIIKFEVIAHAIRSVIERHPNLNQQEYQQLVKPLVETSPSIINAARSDGFIVDRVYPFESNQAAIGLDYRDIPDQFPAVNEVLRSGDTKLLGPIDLVQGGTAFIQRSPYYAEEDQNNGGPATGIISLIIDRDRLIAQTMQNHGPGHMDIALRKLNERARPAGLLYGDPTVFNLHPVLRNLPTDTGTWQIGLRPSTGWPQEPGASLAVWVATALAYGLLGFLLLALWTMYRSKSITENQLRSAINSIEDGFALYDKHDRLVFANDKYRSYYTLSGDAIYPGNTFENILRTGLEEGQYDEAIGREEEWLQERLAAHRNPCEPVEQKLADGRWLQIAETRSPEGNTAGFRVDVTELKLAREKAEAANRAKTDFLNIISHELRTPLTSVIGYARFLENLSVLPAFKKVQDSIAKGHEADAQKRALTELHNEIANMSNRIASSSDHLLGLINDILDRAQFEAETIHLYTAQCNLRDIVKSVTKTLELKAAEKGLTLESDVSDVILLADAKRLRQALINVIGNAIKFTETGGVYISSEQDENQIRLTIRDTGCGIGAKDHEDIFDQFVQVDTSVTRRNSGAGLGLAITREIINLHGGDITVDSELGNGSTFTITLPVRLCKLGYAA</sequence>
<dbReference type="EC" id="2.7.13.3" evidence="3"/>
<evidence type="ECO:0000256" key="6">
    <source>
        <dbReference type="ARBA" id="ARBA00022692"/>
    </source>
</evidence>
<gene>
    <name evidence="14" type="ORF">FDP25_12995</name>
</gene>
<keyword evidence="6 11" id="KW-0812">Transmembrane</keyword>
<dbReference type="GO" id="GO:0005886">
    <property type="term" value="C:plasma membrane"/>
    <property type="evidence" value="ECO:0007669"/>
    <property type="project" value="TreeGrafter"/>
</dbReference>
<organism evidence="14 15">
    <name type="scientific">Roseovarius bejariae</name>
    <dbReference type="NCBI Taxonomy" id="2576383"/>
    <lineage>
        <taxon>Bacteria</taxon>
        <taxon>Pseudomonadati</taxon>
        <taxon>Pseudomonadota</taxon>
        <taxon>Alphaproteobacteria</taxon>
        <taxon>Rhodobacterales</taxon>
        <taxon>Roseobacteraceae</taxon>
        <taxon>Roseovarius</taxon>
    </lineage>
</organism>
<dbReference type="Gene3D" id="3.30.450.350">
    <property type="entry name" value="CHASE domain"/>
    <property type="match status" value="1"/>
</dbReference>
<keyword evidence="15" id="KW-1185">Reference proteome</keyword>
<evidence type="ECO:0000313" key="14">
    <source>
        <dbReference type="EMBL" id="MRU16353.1"/>
    </source>
</evidence>
<evidence type="ECO:0000256" key="4">
    <source>
        <dbReference type="ARBA" id="ARBA00022553"/>
    </source>
</evidence>
<evidence type="ECO:0000256" key="10">
    <source>
        <dbReference type="ARBA" id="ARBA00023136"/>
    </source>
</evidence>
<evidence type="ECO:0000256" key="8">
    <source>
        <dbReference type="ARBA" id="ARBA00022989"/>
    </source>
</evidence>
<dbReference type="GO" id="GO:0009927">
    <property type="term" value="F:histidine phosphotransfer kinase activity"/>
    <property type="evidence" value="ECO:0007669"/>
    <property type="project" value="TreeGrafter"/>
</dbReference>
<comment type="caution">
    <text evidence="14">The sequence shown here is derived from an EMBL/GenBank/DDBJ whole genome shotgun (WGS) entry which is preliminary data.</text>
</comment>
<dbReference type="Proteomes" id="UP000564704">
    <property type="component" value="Unassembled WGS sequence"/>
</dbReference>
<comment type="catalytic activity">
    <reaction evidence="1">
        <text>ATP + protein L-histidine = ADP + protein N-phospho-L-histidine.</text>
        <dbReference type="EC" id="2.7.13.3"/>
    </reaction>
</comment>
<dbReference type="Gene3D" id="1.10.287.130">
    <property type="match status" value="1"/>
</dbReference>
<dbReference type="SMART" id="SM00387">
    <property type="entry name" value="HATPase_c"/>
    <property type="match status" value="1"/>
</dbReference>
<dbReference type="SUPFAM" id="SSF55874">
    <property type="entry name" value="ATPase domain of HSP90 chaperone/DNA topoisomerase II/histidine kinase"/>
    <property type="match status" value="1"/>
</dbReference>
<dbReference type="PROSITE" id="PS50839">
    <property type="entry name" value="CHASE"/>
    <property type="match status" value="1"/>
</dbReference>
<dbReference type="Pfam" id="PF00512">
    <property type="entry name" value="HisKA"/>
    <property type="match status" value="1"/>
</dbReference>
<dbReference type="InterPro" id="IPR036890">
    <property type="entry name" value="HATPase_C_sf"/>
</dbReference>
<dbReference type="OrthoDB" id="9801651at2"/>
<dbReference type="PROSITE" id="PS50109">
    <property type="entry name" value="HIS_KIN"/>
    <property type="match status" value="1"/>
</dbReference>
<dbReference type="EMBL" id="SZWE01000001">
    <property type="protein sequence ID" value="MRU16353.1"/>
    <property type="molecule type" value="Genomic_DNA"/>
</dbReference>
<dbReference type="CDD" id="cd00082">
    <property type="entry name" value="HisKA"/>
    <property type="match status" value="1"/>
</dbReference>
<feature type="transmembrane region" description="Helical" evidence="11">
    <location>
        <begin position="17"/>
        <end position="36"/>
    </location>
</feature>
<keyword evidence="9" id="KW-0902">Two-component regulatory system</keyword>
<proteinExistence type="predicted"/>
<dbReference type="InterPro" id="IPR042240">
    <property type="entry name" value="CHASE_sf"/>
</dbReference>
<dbReference type="AlphaFoldDB" id="A0A844D3C4"/>
<dbReference type="SMART" id="SM00388">
    <property type="entry name" value="HisKA"/>
    <property type="match status" value="1"/>
</dbReference>
<dbReference type="Pfam" id="PF12860">
    <property type="entry name" value="PAS_7"/>
    <property type="match status" value="1"/>
</dbReference>
<dbReference type="CDD" id="cd16922">
    <property type="entry name" value="HATPase_EvgS-ArcB-TorS-like"/>
    <property type="match status" value="1"/>
</dbReference>
<evidence type="ECO:0000313" key="15">
    <source>
        <dbReference type="Proteomes" id="UP000564704"/>
    </source>
</evidence>
<dbReference type="Gene3D" id="3.30.565.10">
    <property type="entry name" value="Histidine kinase-like ATPase, C-terminal domain"/>
    <property type="match status" value="1"/>
</dbReference>
<feature type="transmembrane region" description="Helical" evidence="11">
    <location>
        <begin position="273"/>
        <end position="297"/>
    </location>
</feature>
<feature type="domain" description="Histidine kinase" evidence="12">
    <location>
        <begin position="441"/>
        <end position="681"/>
    </location>
</feature>
<evidence type="ECO:0000256" key="3">
    <source>
        <dbReference type="ARBA" id="ARBA00012438"/>
    </source>
</evidence>
<evidence type="ECO:0000256" key="5">
    <source>
        <dbReference type="ARBA" id="ARBA00022679"/>
    </source>
</evidence>
<dbReference type="InterPro" id="IPR003661">
    <property type="entry name" value="HisK_dim/P_dom"/>
</dbReference>
<dbReference type="InterPro" id="IPR006189">
    <property type="entry name" value="CHASE_dom"/>
</dbReference>